<dbReference type="SUPFAM" id="SSF159501">
    <property type="entry name" value="EreA/ChaN-like"/>
    <property type="match status" value="1"/>
</dbReference>
<dbReference type="PANTHER" id="PTHR31299">
    <property type="entry name" value="ESTERASE, PUTATIVE (AFU_ORTHOLOGUE AFUA_1G05850)-RELATED"/>
    <property type="match status" value="1"/>
</dbReference>
<dbReference type="EMBL" id="FPCA01000001">
    <property type="protein sequence ID" value="SFU49318.1"/>
    <property type="molecule type" value="Genomic_DNA"/>
</dbReference>
<dbReference type="Gene3D" id="3.40.1660.10">
    <property type="entry name" value="EreA-like (biosynthetic domain)"/>
    <property type="match status" value="1"/>
</dbReference>
<dbReference type="InterPro" id="IPR052036">
    <property type="entry name" value="Hydrolase/PRTase-associated"/>
</dbReference>
<dbReference type="InterPro" id="IPR007815">
    <property type="entry name" value="Emycin_Estase"/>
</dbReference>
<gene>
    <name evidence="1" type="ORF">SAMN04487941_1113</name>
</gene>
<dbReference type="PANTHER" id="PTHR31299:SF0">
    <property type="entry name" value="ESTERASE, PUTATIVE (AFU_ORTHOLOGUE AFUA_1G05850)-RELATED"/>
    <property type="match status" value="1"/>
</dbReference>
<organism evidence="1 2">
    <name type="scientific">Pontibacter akesuensis</name>
    <dbReference type="NCBI Taxonomy" id="388950"/>
    <lineage>
        <taxon>Bacteria</taxon>
        <taxon>Pseudomonadati</taxon>
        <taxon>Bacteroidota</taxon>
        <taxon>Cytophagia</taxon>
        <taxon>Cytophagales</taxon>
        <taxon>Hymenobacteraceae</taxon>
        <taxon>Pontibacter</taxon>
    </lineage>
</organism>
<dbReference type="CDD" id="cd14728">
    <property type="entry name" value="Ere-like"/>
    <property type="match status" value="1"/>
</dbReference>
<sequence length="439" mass="49225">MKKIHLFPLLFTLVFFSCSVGESDKDVEDVAAIPAEAMHALESDADLDVLLHEIGDARLVLLGEASHGTSEFYTWRARISRRLVEEKGFKIIAVEGDWMDTYPLNNYIRGNSNYTSAEAALKEFDRWPTWMWANKEIAELAEWLRAYNQGKAANAQVGFYGLDVYGMWESLEAVQAYLQQTDPAAAESARQVLNCFSPYSQDEIAYARATLTSSDNCADELAKLLEDVQQRVAAEGAKQEAAFNALQNTMVVVNAENYYRTAVRSDAASWNIRDRHMTGTIERLLAHHDPDAKIIVWEHNTHVGDARATTMVEEGTVNVGQLVREQYGPENVCIVGFGTYTGTVLAAPSWGSPVQVMKVPQAKRNSWEWILHNQEPPNKLIFLDALGQNSFFQRRIGHRAIGVVYNPNAESGNYVPSVLPDRYNAFVFIDRTKALQPLP</sequence>
<protein>
    <submittedName>
        <fullName evidence="1">Erythromycin esterase homolog</fullName>
    </submittedName>
</protein>
<dbReference type="RefSeq" id="WP_082815091.1">
    <property type="nucleotide sequence ID" value="NZ_BMXC01000001.1"/>
</dbReference>
<name>A0A1I7GLJ3_9BACT</name>
<dbReference type="PIRSF" id="PIRSF036794">
    <property type="entry name" value="UCP_erythr_ester"/>
    <property type="match status" value="1"/>
</dbReference>
<dbReference type="Pfam" id="PF05139">
    <property type="entry name" value="Erythro_esteras"/>
    <property type="match status" value="1"/>
</dbReference>
<dbReference type="STRING" id="388950.GCA_001611675_00208"/>
<dbReference type="AlphaFoldDB" id="A0A1I7GLJ3"/>
<evidence type="ECO:0000313" key="2">
    <source>
        <dbReference type="Proteomes" id="UP000182491"/>
    </source>
</evidence>
<dbReference type="GO" id="GO:0046677">
    <property type="term" value="P:response to antibiotic"/>
    <property type="evidence" value="ECO:0007669"/>
    <property type="project" value="InterPro"/>
</dbReference>
<dbReference type="InterPro" id="IPR014622">
    <property type="entry name" value="UCP036794_erythomycin"/>
</dbReference>
<accession>A0A1I7GLJ3</accession>
<dbReference type="PROSITE" id="PS51257">
    <property type="entry name" value="PROKAR_LIPOPROTEIN"/>
    <property type="match status" value="1"/>
</dbReference>
<evidence type="ECO:0000313" key="1">
    <source>
        <dbReference type="EMBL" id="SFU49318.1"/>
    </source>
</evidence>
<reference evidence="2" key="1">
    <citation type="submission" date="2016-10" db="EMBL/GenBank/DDBJ databases">
        <authorList>
            <person name="Varghese N."/>
        </authorList>
    </citation>
    <scope>NUCLEOTIDE SEQUENCE [LARGE SCALE GENOMIC DNA]</scope>
    <source>
        <strain evidence="2">DSM 18820</strain>
    </source>
</reference>
<dbReference type="Gene3D" id="3.30.1870.10">
    <property type="entry name" value="EreA-like, domain 2"/>
    <property type="match status" value="1"/>
</dbReference>
<dbReference type="Gene3D" id="1.20.1440.30">
    <property type="entry name" value="Biosynthetic Protein domain"/>
    <property type="match status" value="1"/>
</dbReference>
<proteinExistence type="predicted"/>
<keyword evidence="2" id="KW-1185">Reference proteome</keyword>
<dbReference type="Proteomes" id="UP000182491">
    <property type="component" value="Unassembled WGS sequence"/>
</dbReference>